<evidence type="ECO:0000313" key="2">
    <source>
        <dbReference type="EMBL" id="ABW29662.1"/>
    </source>
</evidence>
<keyword evidence="1" id="KW-0472">Membrane</keyword>
<gene>
    <name evidence="2" type="ordered locus">AM1_4690</name>
</gene>
<accession>B0C1C7</accession>
<evidence type="ECO:0000313" key="3">
    <source>
        <dbReference type="Proteomes" id="UP000000268"/>
    </source>
</evidence>
<feature type="transmembrane region" description="Helical" evidence="1">
    <location>
        <begin position="12"/>
        <end position="38"/>
    </location>
</feature>
<keyword evidence="1" id="KW-0812">Transmembrane</keyword>
<sequence>MPHRPFQLSQRIASVPVATSVGFLLGPFLLGILINLFLNKLLGPAVLPYPSAEKVGTDYLSAIIARNKNYIPQHDSCTHTALINDINQYGGAKIKDISVQSEWRSGNSDHTFEITTIRFSYHQQEGAWQPGEITVMTASNLLEPPLLPFRKIICSGS</sequence>
<keyword evidence="1" id="KW-1133">Transmembrane helix</keyword>
<dbReference type="eggNOG" id="ENOG50344AE">
    <property type="taxonomic scope" value="Bacteria"/>
</dbReference>
<organism evidence="2 3">
    <name type="scientific">Acaryochloris marina (strain MBIC 11017)</name>
    <dbReference type="NCBI Taxonomy" id="329726"/>
    <lineage>
        <taxon>Bacteria</taxon>
        <taxon>Bacillati</taxon>
        <taxon>Cyanobacteriota</taxon>
        <taxon>Cyanophyceae</taxon>
        <taxon>Acaryochloridales</taxon>
        <taxon>Acaryochloridaceae</taxon>
        <taxon>Acaryochloris</taxon>
    </lineage>
</organism>
<dbReference type="OrthoDB" id="9828368at2"/>
<dbReference type="AlphaFoldDB" id="B0C1C7"/>
<proteinExistence type="predicted"/>
<keyword evidence="3" id="KW-1185">Reference proteome</keyword>
<dbReference type="STRING" id="329726.AM1_4690"/>
<dbReference type="KEGG" id="amr:AM1_4690"/>
<name>B0C1C7_ACAM1</name>
<dbReference type="HOGENOM" id="CLU_1674082_0_0_3"/>
<protein>
    <submittedName>
        <fullName evidence="2">Uncharacterized protein</fullName>
    </submittedName>
</protein>
<dbReference type="Proteomes" id="UP000000268">
    <property type="component" value="Chromosome"/>
</dbReference>
<evidence type="ECO:0000256" key="1">
    <source>
        <dbReference type="SAM" id="Phobius"/>
    </source>
</evidence>
<reference evidence="2 3" key="1">
    <citation type="journal article" date="2008" name="Proc. Natl. Acad. Sci. U.S.A.">
        <title>Niche adaptation and genome expansion in the chlorophyll d-producing cyanobacterium Acaryochloris marina.</title>
        <authorList>
            <person name="Swingley W.D."/>
            <person name="Chen M."/>
            <person name="Cheung P.C."/>
            <person name="Conrad A.L."/>
            <person name="Dejesa L.C."/>
            <person name="Hao J."/>
            <person name="Honchak B.M."/>
            <person name="Karbach L.E."/>
            <person name="Kurdoglu A."/>
            <person name="Lahiri S."/>
            <person name="Mastrian S.D."/>
            <person name="Miyashita H."/>
            <person name="Page L."/>
            <person name="Ramakrishna P."/>
            <person name="Satoh S."/>
            <person name="Sattley W.M."/>
            <person name="Shimada Y."/>
            <person name="Taylor H.L."/>
            <person name="Tomo T."/>
            <person name="Tsuchiya T."/>
            <person name="Wang Z.T."/>
            <person name="Raymond J."/>
            <person name="Mimuro M."/>
            <person name="Blankenship R.E."/>
            <person name="Touchman J.W."/>
        </authorList>
    </citation>
    <scope>NUCLEOTIDE SEQUENCE [LARGE SCALE GENOMIC DNA]</scope>
    <source>
        <strain evidence="3">MBIC 11017</strain>
    </source>
</reference>
<dbReference type="EMBL" id="CP000828">
    <property type="protein sequence ID" value="ABW29662.1"/>
    <property type="molecule type" value="Genomic_DNA"/>
</dbReference>
<dbReference type="RefSeq" id="WP_012164961.1">
    <property type="nucleotide sequence ID" value="NC_009925.1"/>
</dbReference>